<proteinExistence type="predicted"/>
<keyword evidence="2" id="KW-1185">Reference proteome</keyword>
<evidence type="ECO:0000313" key="1">
    <source>
        <dbReference type="EMBL" id="ASC71411.1"/>
    </source>
</evidence>
<dbReference type="EMBL" id="CP021983">
    <property type="protein sequence ID" value="ASC71411.1"/>
    <property type="molecule type" value="Genomic_DNA"/>
</dbReference>
<reference evidence="1 2" key="1">
    <citation type="journal article" date="2016" name="Biochim. Biophys. Acta">
        <title>Characterization of red-shifted phycobilisomes isolated from the chlorophyll f-containing cyanobacterium Halomicronema hongdechloris.</title>
        <authorList>
            <person name="Li Y."/>
            <person name="Lin Y."/>
            <person name="Garvey C.J."/>
            <person name="Birch D."/>
            <person name="Corkery R.W."/>
            <person name="Loughlin P.C."/>
            <person name="Scheer H."/>
            <person name="Willows R.D."/>
            <person name="Chen M."/>
        </authorList>
    </citation>
    <scope>NUCLEOTIDE SEQUENCE [LARGE SCALE GENOMIC DNA]</scope>
    <source>
        <strain evidence="1 2">C2206</strain>
    </source>
</reference>
<dbReference type="AlphaFoldDB" id="A0A1Z3HM71"/>
<dbReference type="STRING" id="1641165.XM38_23025"/>
<name>A0A1Z3HM71_9CYAN</name>
<accession>A0A1Z3HM71</accession>
<evidence type="ECO:0000313" key="2">
    <source>
        <dbReference type="Proteomes" id="UP000191901"/>
    </source>
</evidence>
<gene>
    <name evidence="1" type="ORF">XM38_023630</name>
</gene>
<organism evidence="1 2">
    <name type="scientific">Halomicronema hongdechloris C2206</name>
    <dbReference type="NCBI Taxonomy" id="1641165"/>
    <lineage>
        <taxon>Bacteria</taxon>
        <taxon>Bacillati</taxon>
        <taxon>Cyanobacteriota</taxon>
        <taxon>Cyanophyceae</taxon>
        <taxon>Nodosilineales</taxon>
        <taxon>Nodosilineaceae</taxon>
        <taxon>Halomicronema</taxon>
    </lineage>
</organism>
<sequence length="63" mass="6858">MTDSQNVQEHLEIMTEEGAAPPNQELVFDPTTGQLVVKSISDPKPNPDAVTATQIAEDGFFQE</sequence>
<protein>
    <submittedName>
        <fullName evidence="1">Uncharacterized protein</fullName>
    </submittedName>
</protein>
<dbReference type="Proteomes" id="UP000191901">
    <property type="component" value="Chromosome"/>
</dbReference>
<dbReference type="OrthoDB" id="9554441at2"/>
<dbReference type="KEGG" id="hhg:XM38_023630"/>
<dbReference type="RefSeq" id="WP_080813143.1">
    <property type="nucleotide sequence ID" value="NZ_CP021983.2"/>
</dbReference>